<evidence type="ECO:0000313" key="2">
    <source>
        <dbReference type="EMBL" id="KHG30332.1"/>
    </source>
</evidence>
<name>A0A0B0PZP0_GOSAR</name>
<accession>A0A0B0PZP0</accession>
<reference evidence="3" key="2">
    <citation type="submission" date="2014-09" db="EMBL/GenBank/DDBJ databases">
        <authorList>
            <person name="Mudge J."/>
            <person name="Ramaraj T."/>
            <person name="Lindquist I.E."/>
            <person name="Bharti A.K."/>
            <person name="Sundararajan A."/>
            <person name="Cameron C.T."/>
            <person name="Woodward J.E."/>
            <person name="May G.D."/>
            <person name="Brubaker C."/>
            <person name="Broadhvest J."/>
            <person name="Wilkins T.A."/>
        </authorList>
    </citation>
    <scope>NUCLEOTIDE SEQUENCE</scope>
    <source>
        <strain evidence="3">cv. AKA8401</strain>
    </source>
</reference>
<organism evidence="2 3">
    <name type="scientific">Gossypium arboreum</name>
    <name type="common">Tree cotton</name>
    <name type="synonym">Gossypium nanking</name>
    <dbReference type="NCBI Taxonomy" id="29729"/>
    <lineage>
        <taxon>Eukaryota</taxon>
        <taxon>Viridiplantae</taxon>
        <taxon>Streptophyta</taxon>
        <taxon>Embryophyta</taxon>
        <taxon>Tracheophyta</taxon>
        <taxon>Spermatophyta</taxon>
        <taxon>Magnoliopsida</taxon>
        <taxon>eudicotyledons</taxon>
        <taxon>Gunneridae</taxon>
        <taxon>Pentapetalae</taxon>
        <taxon>rosids</taxon>
        <taxon>malvids</taxon>
        <taxon>Malvales</taxon>
        <taxon>Malvaceae</taxon>
        <taxon>Malvoideae</taxon>
        <taxon>Gossypium</taxon>
    </lineage>
</organism>
<dbReference type="AlphaFoldDB" id="A0A0B0PZP0"/>
<gene>
    <name evidence="2" type="ORF">F383_01371</name>
    <name evidence="1" type="ORF">F383_27311</name>
</gene>
<evidence type="ECO:0000313" key="1">
    <source>
        <dbReference type="EMBL" id="KHG21164.1"/>
    </source>
</evidence>
<dbReference type="EMBL" id="KN455990">
    <property type="protein sequence ID" value="KHG30332.1"/>
    <property type="molecule type" value="Genomic_DNA"/>
</dbReference>
<evidence type="ECO:0000313" key="3">
    <source>
        <dbReference type="Proteomes" id="UP000032142"/>
    </source>
</evidence>
<dbReference type="EMBL" id="KN417719">
    <property type="protein sequence ID" value="KHG21164.1"/>
    <property type="molecule type" value="Genomic_DNA"/>
</dbReference>
<keyword evidence="3" id="KW-1185">Reference proteome</keyword>
<sequence length="20" mass="2465">MICNPIFVMDTCEGCYIYWY</sequence>
<proteinExistence type="predicted"/>
<protein>
    <submittedName>
        <fullName evidence="2">Uncharacterized protein</fullName>
    </submittedName>
</protein>
<reference evidence="2" key="1">
    <citation type="submission" date="2014-09" db="EMBL/GenBank/DDBJ databases">
        <title>G. arboreum L. cv. AKA8401 A2 genome assembly version 1.0.</title>
        <authorList>
            <person name="Mudge J."/>
            <person name="Ramaraj T."/>
            <person name="Lindquist I.E."/>
            <person name="Bharti A.K."/>
            <person name="Sundararajan A."/>
            <person name="Cameron C.T."/>
            <person name="Woodward J.E."/>
            <person name="May G.D."/>
            <person name="Brubaker C."/>
            <person name="Broadhvest J."/>
            <person name="Wilkins T.A."/>
        </authorList>
    </citation>
    <scope>NUCLEOTIDE SEQUENCE</scope>
</reference>
<dbReference type="Proteomes" id="UP000032142">
    <property type="component" value="Unassembled WGS sequence"/>
</dbReference>